<dbReference type="InterPro" id="IPR053772">
    <property type="entry name" value="At1g61320/At1g61330-like"/>
</dbReference>
<dbReference type="EnsemblPlants" id="EMT27007">
    <property type="protein sequence ID" value="EMT27007"/>
    <property type="gene ID" value="F775_08844"/>
</dbReference>
<dbReference type="PANTHER" id="PTHR34145:SF61">
    <property type="entry name" value="OS07G0161500 PROTEIN"/>
    <property type="match status" value="1"/>
</dbReference>
<dbReference type="PROSITE" id="PS50181">
    <property type="entry name" value="FBOX"/>
    <property type="match status" value="1"/>
</dbReference>
<sequence length="538" mass="60601">MGEGRRCGAGSAGGAALVPDSGSGEMLEDEDLHQTMMMKPKRKGLQLTNLPKDILCSILSRLPIKEAVRTSILLEHWKHLWRCHSNLEFSLRSMFPGPRTNGPNDVRPWKDVFIERVDAVLQQHSGAGVDNIQFQAPCDDEHGDRIEGWVRFATASKTKQLILDFSATHHIEQHPYKIDLRLLDDSKSSHLQSIKLCSVSLKVPADFKGFRNLKWIFLADTNITDGDLHHLVSNCSGILEFLGIAGCGMLRRLHISHLSNKLKHLQVYDCRLLQAMELNFGLVKLEYRGPSVLLSPPGSLLLADICIKLEGICTNSLEYMFTKLGHNVPRLEILTLRCREGKMATLRGKLHEFVHLKHLRLDLTFGCATRTTDILEFACLLVAAPFLEKLEFHMWLRCQHERYSVGKGHLRSLPSQPHSQLRSVDITGFYGEKDQLELALHILRDSVVLESMKIDPGPAAAPAGLTRLARTEAPHFVDGYEVAREFLLSRDRRDVVHVAEPLACRLRPLMLGARWRIDAAQRASFFAALRRRNAENAG</sequence>
<dbReference type="InterPro" id="IPR055357">
    <property type="entry name" value="LRR_At1g61320_AtMIF1"/>
</dbReference>
<dbReference type="ExpressionAtlas" id="M8CIB4">
    <property type="expression patterns" value="baseline"/>
</dbReference>
<dbReference type="Gene3D" id="3.80.10.10">
    <property type="entry name" value="Ribonuclease Inhibitor"/>
    <property type="match status" value="1"/>
</dbReference>
<dbReference type="AlphaFoldDB" id="M8CIB4"/>
<dbReference type="SUPFAM" id="SSF81383">
    <property type="entry name" value="F-box domain"/>
    <property type="match status" value="1"/>
</dbReference>
<name>M8CIB4_AEGTA</name>
<reference evidence="1" key="1">
    <citation type="submission" date="2015-06" db="UniProtKB">
        <authorList>
            <consortium name="EnsemblPlants"/>
        </authorList>
    </citation>
    <scope>IDENTIFICATION</scope>
</reference>
<dbReference type="CDD" id="cd22160">
    <property type="entry name" value="F-box_AtFBL13-like"/>
    <property type="match status" value="1"/>
</dbReference>
<dbReference type="InterPro" id="IPR036047">
    <property type="entry name" value="F-box-like_dom_sf"/>
</dbReference>
<dbReference type="Pfam" id="PF23622">
    <property type="entry name" value="LRR_At1g61320_AtMIF1"/>
    <property type="match status" value="1"/>
</dbReference>
<accession>M8CIB4</accession>
<evidence type="ECO:0000313" key="1">
    <source>
        <dbReference type="EnsemblPlants" id="EMT27007"/>
    </source>
</evidence>
<organism evidence="1">
    <name type="scientific">Aegilops tauschii</name>
    <name type="common">Tausch's goatgrass</name>
    <name type="synonym">Aegilops squarrosa</name>
    <dbReference type="NCBI Taxonomy" id="37682"/>
    <lineage>
        <taxon>Eukaryota</taxon>
        <taxon>Viridiplantae</taxon>
        <taxon>Streptophyta</taxon>
        <taxon>Embryophyta</taxon>
        <taxon>Tracheophyta</taxon>
        <taxon>Spermatophyta</taxon>
        <taxon>Magnoliopsida</taxon>
        <taxon>Liliopsida</taxon>
        <taxon>Poales</taxon>
        <taxon>Poaceae</taxon>
        <taxon>BOP clade</taxon>
        <taxon>Pooideae</taxon>
        <taxon>Triticodae</taxon>
        <taxon>Triticeae</taxon>
        <taxon>Triticinae</taxon>
        <taxon>Aegilops</taxon>
    </lineage>
</organism>
<dbReference type="InterPro" id="IPR001810">
    <property type="entry name" value="F-box_dom"/>
</dbReference>
<proteinExistence type="predicted"/>
<dbReference type="InterPro" id="IPR032675">
    <property type="entry name" value="LRR_dom_sf"/>
</dbReference>
<protein>
    <submittedName>
        <fullName evidence="1">Uncharacterized protein</fullName>
    </submittedName>
</protein>
<dbReference type="PANTHER" id="PTHR34145">
    <property type="entry name" value="OS02G0105600 PROTEIN"/>
    <property type="match status" value="1"/>
</dbReference>
<dbReference type="InterPro" id="IPR053781">
    <property type="entry name" value="F-box_AtFBL13-like"/>
</dbReference>
<dbReference type="SUPFAM" id="SSF52047">
    <property type="entry name" value="RNI-like"/>
    <property type="match status" value="1"/>
</dbReference>